<gene>
    <name evidence="3" type="ORF">SAPINGB_P001859</name>
</gene>
<keyword evidence="4" id="KW-1185">Reference proteome</keyword>
<feature type="compositionally biased region" description="Polar residues" evidence="1">
    <location>
        <begin position="78"/>
        <end position="95"/>
    </location>
</feature>
<sequence>MVYSQEYDTIVDGPPCLIFPSDNESNTSSAKLAKPKMNVAKSSSLAPPSSSAKQRKPEKTAMGTPAVTFAGIHKKNVKSSATPVATTNAKTNSQMKKFGLQPPTHEKHSRTPKLEKQSHNTVHYHNNNNNNTLAVPRSPYINEKQQLHAVNLQQQQPQLPRYTTPNVAVPVSQLQPQPPQQSEAIQAEVPMAFKVAGGAWDYLKQIFKPPLVTTVRPDIGTIQNTAIPGQFSPTGQQFQQNRPPPYFQQAPQRSPAPAHLNVIHNQQATGVPLGAPLIAPQAGFSQIPPQQTLGQFQQWIPSNPNNAGPRPLGLVPGAAFGTPLMSPITGVGVNNHVPPSSGPPHASLKYPDFFPKEDSVNYDQMYLKIIEEDNKVKSGKSNHSLSHRQTPIDLIRSASTPLFVLIASVIALAMTSSTVPSTNFFQQIAGYINSLVRTCAAVGGLISAIFLGIKFMTASPATNRGKASNFEMKFVAGQSLGDEYGQNHYNNERISPFVSPHFFPAYVPPQQNQIFYPNPPPLSFIPPSYISPMISPNMISVTPQVMPTQIPMSSSIVTPQLHVQPPTIPNSQNTKLSGSTLQVPLQTPSTILPGTPISRTASGQLSPGMLKPELLSSAKSNKENPPPLNKYLSNIGVSSATETPLNEGATKTSLNTPAQNISERVATPALPQLAQTPSPIFPFAQTPTSVLTNASIAMPNNVLKTPLQIPDPHKMGTPLPATVPAPVPAPVPIMLPASQPALDPEANVQASNKGFVKHISFVPAGTILDDMKYLPDEKIDPAKLRYFDLADDKLRNDLKEELLLRSNHGHILMPPLPNVDDPGLEHLELLKGSYATFPLNMETLKENLSDRGLMGEKLPPINYKQMYEVFEKRLDAVSMRPANASKDKDGTKTFAEKKEEQIKSILKTPSKIKSATLPGDAILDDYYVDDYACKPYGPPPKRYRALRV</sequence>
<feature type="region of interest" description="Disordered" evidence="1">
    <location>
        <begin position="14"/>
        <end position="64"/>
    </location>
</feature>
<accession>A0A5E8BBK6</accession>
<name>A0A5E8BBK6_9ASCO</name>
<feature type="region of interest" description="Disordered" evidence="1">
    <location>
        <begin position="587"/>
        <end position="611"/>
    </location>
</feature>
<dbReference type="RefSeq" id="XP_031852470.1">
    <property type="nucleotide sequence ID" value="XM_031996579.1"/>
</dbReference>
<feature type="compositionally biased region" description="Low complexity" evidence="1">
    <location>
        <begin position="40"/>
        <end position="52"/>
    </location>
</feature>
<dbReference type="Proteomes" id="UP000398389">
    <property type="component" value="Unassembled WGS sequence"/>
</dbReference>
<evidence type="ECO:0000313" key="4">
    <source>
        <dbReference type="Proteomes" id="UP000398389"/>
    </source>
</evidence>
<dbReference type="AlphaFoldDB" id="A0A5E8BBK6"/>
<keyword evidence="2" id="KW-0472">Membrane</keyword>
<feature type="compositionally biased region" description="Polar residues" evidence="1">
    <location>
        <begin position="587"/>
        <end position="605"/>
    </location>
</feature>
<reference evidence="3 4" key="1">
    <citation type="submission" date="2019-09" db="EMBL/GenBank/DDBJ databases">
        <authorList>
            <person name="Brejova B."/>
        </authorList>
    </citation>
    <scope>NUCLEOTIDE SEQUENCE [LARGE SCALE GENOMIC DNA]</scope>
</reference>
<protein>
    <submittedName>
        <fullName evidence="3">Uncharacterized protein</fullName>
    </submittedName>
</protein>
<feature type="transmembrane region" description="Helical" evidence="2">
    <location>
        <begin position="435"/>
        <end position="456"/>
    </location>
</feature>
<feature type="transmembrane region" description="Helical" evidence="2">
    <location>
        <begin position="394"/>
        <end position="414"/>
    </location>
</feature>
<feature type="region of interest" description="Disordered" evidence="1">
    <location>
        <begin position="77"/>
        <end position="116"/>
    </location>
</feature>
<evidence type="ECO:0000256" key="1">
    <source>
        <dbReference type="SAM" id="MobiDB-lite"/>
    </source>
</evidence>
<keyword evidence="2" id="KW-1133">Transmembrane helix</keyword>
<dbReference type="EMBL" id="CABVLU010000002">
    <property type="protein sequence ID" value="VVT48601.1"/>
    <property type="molecule type" value="Genomic_DNA"/>
</dbReference>
<keyword evidence="2" id="KW-0812">Transmembrane</keyword>
<proteinExistence type="predicted"/>
<evidence type="ECO:0000313" key="3">
    <source>
        <dbReference type="EMBL" id="VVT48601.1"/>
    </source>
</evidence>
<organism evidence="3 4">
    <name type="scientific">Magnusiomyces paraingens</name>
    <dbReference type="NCBI Taxonomy" id="2606893"/>
    <lineage>
        <taxon>Eukaryota</taxon>
        <taxon>Fungi</taxon>
        <taxon>Dikarya</taxon>
        <taxon>Ascomycota</taxon>
        <taxon>Saccharomycotina</taxon>
        <taxon>Dipodascomycetes</taxon>
        <taxon>Dipodascales</taxon>
        <taxon>Dipodascaceae</taxon>
        <taxon>Magnusiomyces</taxon>
    </lineage>
</organism>
<dbReference type="GeneID" id="43580679"/>
<evidence type="ECO:0000256" key="2">
    <source>
        <dbReference type="SAM" id="Phobius"/>
    </source>
</evidence>